<comment type="caution">
    <text evidence="1">The sequence shown here is derived from an EMBL/GenBank/DDBJ whole genome shotgun (WGS) entry which is preliminary data.</text>
</comment>
<dbReference type="EMBL" id="JAZHXI010000001">
    <property type="protein sequence ID" value="KAL2075470.1"/>
    <property type="molecule type" value="Genomic_DNA"/>
</dbReference>
<name>A0ABR4D034_9HELO</name>
<reference evidence="1 2" key="1">
    <citation type="journal article" date="2024" name="Commun. Biol.">
        <title>Comparative genomic analysis of thermophilic fungi reveals convergent evolutionary adaptations and gene losses.</title>
        <authorList>
            <person name="Steindorff A.S."/>
            <person name="Aguilar-Pontes M.V."/>
            <person name="Robinson A.J."/>
            <person name="Andreopoulos B."/>
            <person name="LaButti K."/>
            <person name="Kuo A."/>
            <person name="Mondo S."/>
            <person name="Riley R."/>
            <person name="Otillar R."/>
            <person name="Haridas S."/>
            <person name="Lipzen A."/>
            <person name="Grimwood J."/>
            <person name="Schmutz J."/>
            <person name="Clum A."/>
            <person name="Reid I.D."/>
            <person name="Moisan M.C."/>
            <person name="Butler G."/>
            <person name="Nguyen T.T.M."/>
            <person name="Dewar K."/>
            <person name="Conant G."/>
            <person name="Drula E."/>
            <person name="Henrissat B."/>
            <person name="Hansel C."/>
            <person name="Singer S."/>
            <person name="Hutchinson M.I."/>
            <person name="de Vries R.P."/>
            <person name="Natvig D.O."/>
            <person name="Powell A.J."/>
            <person name="Tsang A."/>
            <person name="Grigoriev I.V."/>
        </authorList>
    </citation>
    <scope>NUCLEOTIDE SEQUENCE [LARGE SCALE GENOMIC DNA]</scope>
    <source>
        <strain evidence="1 2">CBS 494.80</strain>
    </source>
</reference>
<accession>A0ABR4D034</accession>
<evidence type="ECO:0000313" key="1">
    <source>
        <dbReference type="EMBL" id="KAL2075470.1"/>
    </source>
</evidence>
<dbReference type="Proteomes" id="UP001595075">
    <property type="component" value="Unassembled WGS sequence"/>
</dbReference>
<protein>
    <submittedName>
        <fullName evidence="1">Uncharacterized protein</fullName>
    </submittedName>
</protein>
<sequence>MPSERNPSPTPTGPPRQARSSRLLSVVFEHHLQLFIPLILLSFPSLIPPSRACMAFEPLESNPRSQPARRNCLNLLCLPTSQLASHSTKTIDFD</sequence>
<proteinExistence type="predicted"/>
<keyword evidence="2" id="KW-1185">Reference proteome</keyword>
<organism evidence="1 2">
    <name type="scientific">Oculimacula yallundae</name>
    <dbReference type="NCBI Taxonomy" id="86028"/>
    <lineage>
        <taxon>Eukaryota</taxon>
        <taxon>Fungi</taxon>
        <taxon>Dikarya</taxon>
        <taxon>Ascomycota</taxon>
        <taxon>Pezizomycotina</taxon>
        <taxon>Leotiomycetes</taxon>
        <taxon>Helotiales</taxon>
        <taxon>Ploettnerulaceae</taxon>
        <taxon>Oculimacula</taxon>
    </lineage>
</organism>
<gene>
    <name evidence="1" type="ORF">VTL71DRAFT_413</name>
</gene>
<evidence type="ECO:0000313" key="2">
    <source>
        <dbReference type="Proteomes" id="UP001595075"/>
    </source>
</evidence>